<accession>A0AC61R6I7</accession>
<keyword evidence="2" id="KW-1185">Reference proteome</keyword>
<dbReference type="Proteomes" id="UP000308836">
    <property type="component" value="Unassembled WGS sequence"/>
</dbReference>
<protein>
    <submittedName>
        <fullName evidence="1">Uncharacterized protein</fullName>
    </submittedName>
</protein>
<organism evidence="1 2">
    <name type="scientific">Dubosiella muris</name>
    <dbReference type="NCBI Taxonomy" id="3038133"/>
    <lineage>
        <taxon>Bacteria</taxon>
        <taxon>Bacillati</taxon>
        <taxon>Bacillota</taxon>
        <taxon>Erysipelotrichia</taxon>
        <taxon>Erysipelotrichales</taxon>
        <taxon>Erysipelotrichaceae</taxon>
        <taxon>Dubosiella</taxon>
    </lineage>
</organism>
<gene>
    <name evidence="1" type="ORF">E5336_07610</name>
</gene>
<reference evidence="1" key="1">
    <citation type="submission" date="2019-04" db="EMBL/GenBank/DDBJ databases">
        <title>Microbes associate with the intestines of laboratory mice.</title>
        <authorList>
            <person name="Navarre W."/>
            <person name="Wong E."/>
            <person name="Huang K."/>
            <person name="Tropini C."/>
            <person name="Ng K."/>
            <person name="Yu B."/>
        </authorList>
    </citation>
    <scope>NUCLEOTIDE SEQUENCE</scope>
    <source>
        <strain evidence="1">NM09_H32</strain>
    </source>
</reference>
<sequence length="65" mass="7498">MKQIRNGCAFVGIVGMLIVFIHHSLIALPDVVMKWTSLVLSIALAMMLFCMFTMWHEGRQKKTRF</sequence>
<comment type="caution">
    <text evidence="1">The sequence shown here is derived from an EMBL/GenBank/DDBJ whole genome shotgun (WGS) entry which is preliminary data.</text>
</comment>
<evidence type="ECO:0000313" key="1">
    <source>
        <dbReference type="EMBL" id="TGY65689.1"/>
    </source>
</evidence>
<name>A0AC61R6I7_9FIRM</name>
<proteinExistence type="predicted"/>
<evidence type="ECO:0000313" key="2">
    <source>
        <dbReference type="Proteomes" id="UP000308836"/>
    </source>
</evidence>
<dbReference type="EMBL" id="SRYG01000014">
    <property type="protein sequence ID" value="TGY65689.1"/>
    <property type="molecule type" value="Genomic_DNA"/>
</dbReference>